<dbReference type="InterPro" id="IPR027417">
    <property type="entry name" value="P-loop_NTPase"/>
</dbReference>
<dbReference type="AlphaFoldDB" id="C9L7W5"/>
<evidence type="ECO:0000313" key="2">
    <source>
        <dbReference type="Proteomes" id="UP000003755"/>
    </source>
</evidence>
<protein>
    <recommendedName>
        <fullName evidence="3">HD domain-containing protein</fullName>
    </recommendedName>
</protein>
<keyword evidence="2" id="KW-1185">Reference proteome</keyword>
<organism evidence="1 2">
    <name type="scientific">Blautia hansenii DSM 20583</name>
    <dbReference type="NCBI Taxonomy" id="537007"/>
    <lineage>
        <taxon>Bacteria</taxon>
        <taxon>Bacillati</taxon>
        <taxon>Bacillota</taxon>
        <taxon>Clostridia</taxon>
        <taxon>Lachnospirales</taxon>
        <taxon>Lachnospiraceae</taxon>
        <taxon>Blautia</taxon>
    </lineage>
</organism>
<dbReference type="HOGENOM" id="CLU_067045_0_0_9"/>
<dbReference type="Pfam" id="PF13671">
    <property type="entry name" value="AAA_33"/>
    <property type="match status" value="1"/>
</dbReference>
<evidence type="ECO:0000313" key="1">
    <source>
        <dbReference type="EMBL" id="EEX21860.1"/>
    </source>
</evidence>
<dbReference type="Gene3D" id="1.10.3210.10">
    <property type="entry name" value="Hypothetical protein af1432"/>
    <property type="match status" value="1"/>
</dbReference>
<accession>C9L7W5</accession>
<gene>
    <name evidence="1" type="ORF">BLAHAN_05488</name>
</gene>
<dbReference type="EMBL" id="ABYU02000016">
    <property type="protein sequence ID" value="EEX21860.1"/>
    <property type="molecule type" value="Genomic_DNA"/>
</dbReference>
<dbReference type="STRING" id="537007.BLAHAN_05488"/>
<comment type="caution">
    <text evidence="1">The sequence shown here is derived from an EMBL/GenBank/DDBJ whole genome shotgun (WGS) entry which is preliminary data.</text>
</comment>
<dbReference type="SUPFAM" id="SSF52540">
    <property type="entry name" value="P-loop containing nucleoside triphosphate hydrolases"/>
    <property type="match status" value="1"/>
</dbReference>
<dbReference type="SUPFAM" id="SSF109604">
    <property type="entry name" value="HD-domain/PDEase-like"/>
    <property type="match status" value="1"/>
</dbReference>
<evidence type="ECO:0008006" key="3">
    <source>
        <dbReference type="Google" id="ProtNLM"/>
    </source>
</evidence>
<proteinExistence type="predicted"/>
<dbReference type="eggNOG" id="COG2844">
    <property type="taxonomic scope" value="Bacteria"/>
</dbReference>
<name>C9L7W5_BLAHA</name>
<dbReference type="Gene3D" id="3.40.50.300">
    <property type="entry name" value="P-loop containing nucleotide triphosphate hydrolases"/>
    <property type="match status" value="1"/>
</dbReference>
<dbReference type="Proteomes" id="UP000003755">
    <property type="component" value="Unassembled WGS sequence"/>
</dbReference>
<dbReference type="eggNOG" id="COG4639">
    <property type="taxonomic scope" value="Bacteria"/>
</dbReference>
<dbReference type="KEGG" id="bhan:CGC63_09300"/>
<dbReference type="RefSeq" id="WP_003020702.1">
    <property type="nucleotide sequence ID" value="NZ_CP022413.2"/>
</dbReference>
<reference evidence="1" key="1">
    <citation type="submission" date="2009-09" db="EMBL/GenBank/DDBJ databases">
        <authorList>
            <person name="Weinstock G."/>
            <person name="Sodergren E."/>
            <person name="Clifton S."/>
            <person name="Fulton L."/>
            <person name="Fulton B."/>
            <person name="Courtney L."/>
            <person name="Fronick C."/>
            <person name="Harrison M."/>
            <person name="Strong C."/>
            <person name="Farmer C."/>
            <person name="Delahaunty K."/>
            <person name="Markovic C."/>
            <person name="Hall O."/>
            <person name="Minx P."/>
            <person name="Tomlinson C."/>
            <person name="Mitreva M."/>
            <person name="Nelson J."/>
            <person name="Hou S."/>
            <person name="Wollam A."/>
            <person name="Pepin K.H."/>
            <person name="Johnson M."/>
            <person name="Bhonagiri V."/>
            <person name="Nash W.E."/>
            <person name="Warren W."/>
            <person name="Chinwalla A."/>
            <person name="Mardis E.R."/>
            <person name="Wilson R.K."/>
        </authorList>
    </citation>
    <scope>NUCLEOTIDE SEQUENCE [LARGE SCALE GENOMIC DNA]</scope>
    <source>
        <strain evidence="1">DSM 20583</strain>
    </source>
</reference>
<sequence>MMIGIPGSGKSQEAEIIAKEHNAVIHASDRLREELFRDVNHMGDNGFLFNELHKRIQRDLKAGKNVIYDATNINSKKRISFLKSLKDIPCEKIAILIMTPYQQCLKNNAERERSIPESVIEKMYTNFQVPYYYEGFDIIQVVLWQGADYKEPEEIVTSYNNFNQENEHHTLTLGRHLYHAFHYIGQRFVRHERGYTFELLWASYLHDIGKPFCKECKEGDKNAHYYNHMNVGAYDSFFYTSKVLDDSLLIAWLINWHMEPFFWKKDEKLKENRLKLWGKDLFEMIEKLHKADLYAH</sequence>